<name>A0AAN8L9U0_9TELE</name>
<evidence type="ECO:0000313" key="4">
    <source>
        <dbReference type="Proteomes" id="UP001356427"/>
    </source>
</evidence>
<comment type="caution">
    <text evidence="3">The sequence shown here is derived from an EMBL/GenBank/DDBJ whole genome shotgun (WGS) entry which is preliminary data.</text>
</comment>
<dbReference type="EMBL" id="JAGTTL010000022">
    <property type="protein sequence ID" value="KAK6304949.1"/>
    <property type="molecule type" value="Genomic_DNA"/>
</dbReference>
<keyword evidence="4" id="KW-1185">Reference proteome</keyword>
<evidence type="ECO:0000256" key="2">
    <source>
        <dbReference type="SAM" id="Phobius"/>
    </source>
</evidence>
<evidence type="ECO:0000256" key="1">
    <source>
        <dbReference type="SAM" id="MobiDB-lite"/>
    </source>
</evidence>
<accession>A0AAN8L9U0</accession>
<dbReference type="Proteomes" id="UP001356427">
    <property type="component" value="Unassembled WGS sequence"/>
</dbReference>
<reference evidence="3 4" key="1">
    <citation type="submission" date="2021-04" db="EMBL/GenBank/DDBJ databases">
        <authorList>
            <person name="De Guttry C."/>
            <person name="Zahm M."/>
            <person name="Klopp C."/>
            <person name="Cabau C."/>
            <person name="Louis A."/>
            <person name="Berthelot C."/>
            <person name="Parey E."/>
            <person name="Roest Crollius H."/>
            <person name="Montfort J."/>
            <person name="Robinson-Rechavi M."/>
            <person name="Bucao C."/>
            <person name="Bouchez O."/>
            <person name="Gislard M."/>
            <person name="Lluch J."/>
            <person name="Milhes M."/>
            <person name="Lampietro C."/>
            <person name="Lopez Roques C."/>
            <person name="Donnadieu C."/>
            <person name="Braasch I."/>
            <person name="Desvignes T."/>
            <person name="Postlethwait J."/>
            <person name="Bobe J."/>
            <person name="Wedekind C."/>
            <person name="Guiguen Y."/>
        </authorList>
    </citation>
    <scope>NUCLEOTIDE SEQUENCE [LARGE SCALE GENOMIC DNA]</scope>
    <source>
        <strain evidence="3">Cs_M1</strain>
        <tissue evidence="3">Blood</tissue>
    </source>
</reference>
<feature type="transmembrane region" description="Helical" evidence="2">
    <location>
        <begin position="56"/>
        <end position="75"/>
    </location>
</feature>
<evidence type="ECO:0000313" key="3">
    <source>
        <dbReference type="EMBL" id="KAK6304949.1"/>
    </source>
</evidence>
<keyword evidence="2" id="KW-0472">Membrane</keyword>
<dbReference type="AlphaFoldDB" id="A0AAN8L9U0"/>
<keyword evidence="2" id="KW-0812">Transmembrane</keyword>
<organism evidence="3 4">
    <name type="scientific">Coregonus suidteri</name>
    <dbReference type="NCBI Taxonomy" id="861788"/>
    <lineage>
        <taxon>Eukaryota</taxon>
        <taxon>Metazoa</taxon>
        <taxon>Chordata</taxon>
        <taxon>Craniata</taxon>
        <taxon>Vertebrata</taxon>
        <taxon>Euteleostomi</taxon>
        <taxon>Actinopterygii</taxon>
        <taxon>Neopterygii</taxon>
        <taxon>Teleostei</taxon>
        <taxon>Protacanthopterygii</taxon>
        <taxon>Salmoniformes</taxon>
        <taxon>Salmonidae</taxon>
        <taxon>Coregoninae</taxon>
        <taxon>Coregonus</taxon>
    </lineage>
</organism>
<protein>
    <submittedName>
        <fullName evidence="3">Uncharacterized protein</fullName>
    </submittedName>
</protein>
<feature type="region of interest" description="Disordered" evidence="1">
    <location>
        <begin position="1"/>
        <end position="32"/>
    </location>
</feature>
<sequence>MSQTTQEVSQPPEPVSLDQSNSLCSESEGDPLEDLEVLPNTQMWIHLMSSITNHHLTFFITSSTASVIVMLSLSAKKVIALS</sequence>
<gene>
    <name evidence="3" type="ORF">J4Q44_G00237290</name>
</gene>
<keyword evidence="2" id="KW-1133">Transmembrane helix</keyword>
<proteinExistence type="predicted"/>